<feature type="domain" description="Solute-binding protein family 3/N-terminal" evidence="2">
    <location>
        <begin position="66"/>
        <end position="296"/>
    </location>
</feature>
<dbReference type="Gene3D" id="3.40.190.10">
    <property type="entry name" value="Periplasmic binding protein-like II"/>
    <property type="match status" value="2"/>
</dbReference>
<dbReference type="InterPro" id="IPR001638">
    <property type="entry name" value="Solute-binding_3/MltF_N"/>
</dbReference>
<gene>
    <name evidence="3" type="ORF">FP2506_08206</name>
</gene>
<dbReference type="STRING" id="217511.GCA_001463845_00413"/>
<dbReference type="PANTHER" id="PTHR35936:SF35">
    <property type="entry name" value="L-CYSTINE-BINDING PROTEIN TCYJ"/>
    <property type="match status" value="1"/>
</dbReference>
<dbReference type="eggNOG" id="COG0834">
    <property type="taxonomic scope" value="Bacteria"/>
</dbReference>
<organism evidence="3 4">
    <name type="scientific">Fulvimarina pelagi HTCC2506</name>
    <dbReference type="NCBI Taxonomy" id="314231"/>
    <lineage>
        <taxon>Bacteria</taxon>
        <taxon>Pseudomonadati</taxon>
        <taxon>Pseudomonadota</taxon>
        <taxon>Alphaproteobacteria</taxon>
        <taxon>Hyphomicrobiales</taxon>
        <taxon>Aurantimonadaceae</taxon>
        <taxon>Fulvimarina</taxon>
    </lineage>
</organism>
<comment type="caution">
    <text evidence="3">The sequence shown here is derived from an EMBL/GenBank/DDBJ whole genome shotgun (WGS) entry which is preliminary data.</text>
</comment>
<reference evidence="3 4" key="1">
    <citation type="journal article" date="2010" name="J. Bacteriol.">
        <title>Genome sequence of Fulvimarina pelagi HTCC2506T, a Mn(II)-oxidizing alphaproteobacterium possessing an aerobic anoxygenic photosynthetic gene cluster and Xanthorhodopsin.</title>
        <authorList>
            <person name="Kang I."/>
            <person name="Oh H.M."/>
            <person name="Lim S.I."/>
            <person name="Ferriera S."/>
            <person name="Giovannoni S.J."/>
            <person name="Cho J.C."/>
        </authorList>
    </citation>
    <scope>NUCLEOTIDE SEQUENCE [LARGE SCALE GENOMIC DNA]</scope>
    <source>
        <strain evidence="3 4">HTCC2506</strain>
    </source>
</reference>
<dbReference type="SUPFAM" id="SSF53850">
    <property type="entry name" value="Periplasmic binding protein-like II"/>
    <property type="match status" value="1"/>
</dbReference>
<dbReference type="Pfam" id="PF00497">
    <property type="entry name" value="SBP_bac_3"/>
    <property type="match status" value="1"/>
</dbReference>
<dbReference type="SMART" id="SM00062">
    <property type="entry name" value="PBPb"/>
    <property type="match status" value="1"/>
</dbReference>
<dbReference type="HOGENOM" id="CLU_019602_18_0_5"/>
<dbReference type="AlphaFoldDB" id="Q0G6A5"/>
<evidence type="ECO:0000313" key="4">
    <source>
        <dbReference type="Proteomes" id="UP000004310"/>
    </source>
</evidence>
<dbReference type="PANTHER" id="PTHR35936">
    <property type="entry name" value="MEMBRANE-BOUND LYTIC MUREIN TRANSGLYCOSYLASE F"/>
    <property type="match status" value="1"/>
</dbReference>
<dbReference type="RefSeq" id="WP_007066783.1">
    <property type="nucleotide sequence ID" value="NZ_DS022272.1"/>
</dbReference>
<evidence type="ECO:0000256" key="1">
    <source>
        <dbReference type="ARBA" id="ARBA00022729"/>
    </source>
</evidence>
<keyword evidence="1" id="KW-0732">Signal</keyword>
<evidence type="ECO:0000313" key="3">
    <source>
        <dbReference type="EMBL" id="EAU42809.1"/>
    </source>
</evidence>
<accession>Q0G6A5</accession>
<name>Q0G6A5_9HYPH</name>
<sequence>MRGIKEKMYIQIREICDLASRIRLLFVLCVAITASAGPSRSQDVNLPSFIDQRQRLTQPELPDLSRLRFLTATDYPPFNFLDARGRLVGFNIDLTRAICVELDVLPICQIEALPFGELQEALLEKRGEAIIAGIAIDPQSRNRLSFSQSYLRFPARFVTRKEDPIAAPIAANLSGRVIGLDGGSAHEAMFRAFFPDAQARVFDDRTTALDAVKSGEVDAYFGDGISLSFWLESPRADGCCMFSDGPFLSNQYLGEGLSVAVRAEDSELAEAIDYALVQIVENGTFSELLLRYFPVNPW</sequence>
<dbReference type="EMBL" id="AATP01000001">
    <property type="protein sequence ID" value="EAU42809.1"/>
    <property type="molecule type" value="Genomic_DNA"/>
</dbReference>
<proteinExistence type="predicted"/>
<keyword evidence="4" id="KW-1185">Reference proteome</keyword>
<protein>
    <submittedName>
        <fullName evidence="3">ABC transporter, periplasmic amino acid-binding protein</fullName>
    </submittedName>
</protein>
<dbReference type="Proteomes" id="UP000004310">
    <property type="component" value="Unassembled WGS sequence"/>
</dbReference>
<evidence type="ECO:0000259" key="2">
    <source>
        <dbReference type="SMART" id="SM00062"/>
    </source>
</evidence>